<feature type="domain" description="PH" evidence="15">
    <location>
        <begin position="44"/>
        <end position="151"/>
    </location>
</feature>
<feature type="transmembrane region" description="Helical" evidence="14">
    <location>
        <begin position="660"/>
        <end position="682"/>
    </location>
</feature>
<dbReference type="UniPathway" id="UPA00282"/>
<evidence type="ECO:0000256" key="3">
    <source>
        <dbReference type="ARBA" id="ARBA00005189"/>
    </source>
</evidence>
<reference evidence="16" key="1">
    <citation type="submission" date="2018-06" db="EMBL/GenBank/DDBJ databases">
        <authorList>
            <person name="Mao X."/>
            <person name="Liu J."/>
            <person name="Chen F."/>
        </authorList>
    </citation>
    <scope>NUCLEOTIDE SEQUENCE</scope>
</reference>
<protein>
    <recommendedName>
        <fullName evidence="5">diacylglycerol O-acyltransferase</fullName>
        <ecNumber evidence="5">2.3.1.20</ecNumber>
    </recommendedName>
</protein>
<evidence type="ECO:0000256" key="13">
    <source>
        <dbReference type="SAM" id="MobiDB-lite"/>
    </source>
</evidence>
<dbReference type="InterPro" id="IPR011993">
    <property type="entry name" value="PH-like_dom_sf"/>
</dbReference>
<feature type="transmembrane region" description="Helical" evidence="14">
    <location>
        <begin position="332"/>
        <end position="352"/>
    </location>
</feature>
<dbReference type="SUPFAM" id="SSF50729">
    <property type="entry name" value="PH domain-like"/>
    <property type="match status" value="1"/>
</dbReference>
<evidence type="ECO:0000256" key="12">
    <source>
        <dbReference type="SAM" id="Coils"/>
    </source>
</evidence>
<keyword evidence="11 16" id="KW-0012">Acyltransferase</keyword>
<proteinExistence type="evidence at transcript level"/>
<keyword evidence="9 14" id="KW-1133">Transmembrane helix</keyword>
<feature type="transmembrane region" description="Helical" evidence="14">
    <location>
        <begin position="694"/>
        <end position="713"/>
    </location>
</feature>
<feature type="transmembrane region" description="Helical" evidence="14">
    <location>
        <begin position="566"/>
        <end position="585"/>
    </location>
</feature>
<dbReference type="PROSITE" id="PS50003">
    <property type="entry name" value="PH_DOMAIN"/>
    <property type="match status" value="1"/>
</dbReference>
<dbReference type="Pfam" id="PF03062">
    <property type="entry name" value="MBOAT"/>
    <property type="match status" value="1"/>
</dbReference>
<gene>
    <name evidence="16" type="primary">DGAT1a</name>
</gene>
<name>A0A411PNH6_9CHLO</name>
<dbReference type="PANTHER" id="PTHR10408">
    <property type="entry name" value="STEROL O-ACYLTRANSFERASE"/>
    <property type="match status" value="1"/>
</dbReference>
<dbReference type="PANTHER" id="PTHR10408:SF7">
    <property type="entry name" value="DIACYLGLYCEROL O-ACYLTRANSFERASE 1"/>
    <property type="match status" value="1"/>
</dbReference>
<dbReference type="InterPro" id="IPR014371">
    <property type="entry name" value="Oat_ACAT_DAG_ARE"/>
</dbReference>
<dbReference type="GO" id="GO:0005789">
    <property type="term" value="C:endoplasmic reticulum membrane"/>
    <property type="evidence" value="ECO:0007669"/>
    <property type="project" value="UniProtKB-SubCell"/>
</dbReference>
<evidence type="ECO:0000256" key="4">
    <source>
        <dbReference type="ARBA" id="ARBA00009010"/>
    </source>
</evidence>
<evidence type="ECO:0000256" key="7">
    <source>
        <dbReference type="ARBA" id="ARBA00022692"/>
    </source>
</evidence>
<dbReference type="EMBL" id="MH523419">
    <property type="protein sequence ID" value="QBG05553.1"/>
    <property type="molecule type" value="mRNA"/>
</dbReference>
<evidence type="ECO:0000256" key="14">
    <source>
        <dbReference type="SAM" id="Phobius"/>
    </source>
</evidence>
<dbReference type="InterPro" id="IPR004299">
    <property type="entry name" value="MBOAT_fam"/>
</dbReference>
<dbReference type="EC" id="2.3.1.20" evidence="5"/>
<dbReference type="Gene3D" id="2.30.29.30">
    <property type="entry name" value="Pleckstrin-homology domain (PH domain)/Phosphotyrosine-binding domain (PTB)"/>
    <property type="match status" value="1"/>
</dbReference>
<dbReference type="GO" id="GO:0004144">
    <property type="term" value="F:diacylglycerol O-acyltransferase activity"/>
    <property type="evidence" value="ECO:0007669"/>
    <property type="project" value="UniProtKB-EC"/>
</dbReference>
<dbReference type="Pfam" id="PF00169">
    <property type="entry name" value="PH"/>
    <property type="match status" value="1"/>
</dbReference>
<feature type="compositionally biased region" description="Low complexity" evidence="13">
    <location>
        <begin position="232"/>
        <end position="241"/>
    </location>
</feature>
<organism evidence="16">
    <name type="scientific">Chromochloris zofingiensis</name>
    <dbReference type="NCBI Taxonomy" id="31302"/>
    <lineage>
        <taxon>Eukaryota</taxon>
        <taxon>Viridiplantae</taxon>
        <taxon>Chlorophyta</taxon>
        <taxon>core chlorophytes</taxon>
        <taxon>Chlorophyceae</taxon>
        <taxon>CS clade</taxon>
        <taxon>Sphaeropleales</taxon>
        <taxon>Chromochloridaceae</taxon>
        <taxon>Chromochloris</taxon>
    </lineage>
</organism>
<feature type="region of interest" description="Disordered" evidence="13">
    <location>
        <begin position="166"/>
        <end position="265"/>
    </location>
</feature>
<comment type="subcellular location">
    <subcellularLocation>
        <location evidence="1">Endoplasmic reticulum membrane</location>
        <topology evidence="1">Multi-pass membrane protein</topology>
    </subcellularLocation>
</comment>
<feature type="transmembrane region" description="Helical" evidence="14">
    <location>
        <begin position="517"/>
        <end position="536"/>
    </location>
</feature>
<keyword evidence="12" id="KW-0175">Coiled coil</keyword>
<comment type="similarity">
    <text evidence="4">Belongs to the membrane-bound acyltransferase family. Sterol o-acyltransferase subfamily.</text>
</comment>
<dbReference type="CDD" id="cd00821">
    <property type="entry name" value="PH"/>
    <property type="match status" value="1"/>
</dbReference>
<keyword evidence="8" id="KW-0256">Endoplasmic reticulum</keyword>
<dbReference type="SMART" id="SM00233">
    <property type="entry name" value="PH"/>
    <property type="match status" value="1"/>
</dbReference>
<keyword evidence="6 16" id="KW-0808">Transferase</keyword>
<sequence length="742" mass="83956">MKLGALARVFTGSKGYNKDAEALEAQLREVKARNQHLEDMLHGAINMRGYLYRHCQPAALLGVFSHEWELRYFVLTGTTLRSYKSDRDASAEPRTVVDVQNCLVELEDSTANAQQWRFRIVEPGGNQLLRLAADNLSAAEQWVAALENAGLRVVDKASFVVDRDAAPRRTSDSANDNLASARMQDRWEVSSTDSELPEHIRRPRKRHSRALAGAPVDSTSSSTSAGGDNITSSSGAAAAGGEVCSVRPGHVTNPHTNVTRPPMVGSTPVHTSARYSYLSSDGVWAAKHDGLWNLAMVIIVVTNFRLILENLLKYGIRMNLIRYVNQSLSGKGNLPVVLAFPALLLFSLIALATERLALYCMKQDEEFKQAIHKKDIADPKAANAALAAQRRRNDWLIFILNLVNCTATLALPLYLVYHTKAEPGPGFLLTMCTVVVFMKLVSYAHCNSDLRHARRHHELRSGERGNSDAQAPWAVLKYPENLTVRNMLYFLAVPTLTYQINFPRSQRIRKRWLARRFGELAVFLGLLAFMVDQYMAPAIENSLEPISKLHWVRIAERVLKLALPNLYCWLCMFYCLFHLWLNILAELTCFGDREFYKDWWNAATVGDYWKLWNMPVHKWLLRTIYFPALRNGINRWWAMLLVFFVSGVFHELAVGVPLHMVQYSAFFGIMLQVPLISLTEALKKHLKSDTWGNYIFWITFCIVGQPVSLMLYYHDWVIAHRQTILTDKLLNGTGGNSTIPSF</sequence>
<keyword evidence="7 14" id="KW-0812">Transmembrane</keyword>
<accession>A0A411PNH6</accession>
<feature type="transmembrane region" description="Helical" evidence="14">
    <location>
        <begin position="427"/>
        <end position="446"/>
    </location>
</feature>
<evidence type="ECO:0000256" key="8">
    <source>
        <dbReference type="ARBA" id="ARBA00022824"/>
    </source>
</evidence>
<keyword evidence="10 14" id="KW-0472">Membrane</keyword>
<feature type="transmembrane region" description="Helical" evidence="14">
    <location>
        <begin position="395"/>
        <end position="415"/>
    </location>
</feature>
<dbReference type="AlphaFoldDB" id="A0A411PNH6"/>
<evidence type="ECO:0000313" key="16">
    <source>
        <dbReference type="EMBL" id="QBG05553.1"/>
    </source>
</evidence>
<dbReference type="BRENDA" id="2.3.1.20">
    <property type="organism ID" value="13010"/>
</dbReference>
<evidence type="ECO:0000256" key="11">
    <source>
        <dbReference type="ARBA" id="ARBA00023315"/>
    </source>
</evidence>
<evidence type="ECO:0000256" key="10">
    <source>
        <dbReference type="ARBA" id="ARBA00023136"/>
    </source>
</evidence>
<evidence type="ECO:0000256" key="9">
    <source>
        <dbReference type="ARBA" id="ARBA00022989"/>
    </source>
</evidence>
<dbReference type="GO" id="GO:0019432">
    <property type="term" value="P:triglyceride biosynthetic process"/>
    <property type="evidence" value="ECO:0007669"/>
    <property type="project" value="UniProtKB-UniPathway"/>
</dbReference>
<feature type="transmembrane region" description="Helical" evidence="14">
    <location>
        <begin position="636"/>
        <end position="654"/>
    </location>
</feature>
<evidence type="ECO:0000256" key="6">
    <source>
        <dbReference type="ARBA" id="ARBA00022679"/>
    </source>
</evidence>
<comment type="pathway">
    <text evidence="2">Glycerolipid metabolism; triacylglycerol biosynthesis.</text>
</comment>
<feature type="coiled-coil region" evidence="12">
    <location>
        <begin position="13"/>
        <end position="40"/>
    </location>
</feature>
<evidence type="ECO:0000259" key="15">
    <source>
        <dbReference type="PROSITE" id="PS50003"/>
    </source>
</evidence>
<evidence type="ECO:0000256" key="1">
    <source>
        <dbReference type="ARBA" id="ARBA00004477"/>
    </source>
</evidence>
<evidence type="ECO:0000256" key="2">
    <source>
        <dbReference type="ARBA" id="ARBA00004771"/>
    </source>
</evidence>
<evidence type="ECO:0000256" key="5">
    <source>
        <dbReference type="ARBA" id="ARBA00013244"/>
    </source>
</evidence>
<comment type="pathway">
    <text evidence="3">Lipid metabolism.</text>
</comment>
<dbReference type="InterPro" id="IPR001849">
    <property type="entry name" value="PH_domain"/>
</dbReference>